<evidence type="ECO:0000256" key="2">
    <source>
        <dbReference type="SAM" id="Phobius"/>
    </source>
</evidence>
<keyword evidence="2" id="KW-0472">Membrane</keyword>
<dbReference type="SUPFAM" id="SSF48403">
    <property type="entry name" value="Ankyrin repeat"/>
    <property type="match status" value="1"/>
</dbReference>
<evidence type="ECO:0000313" key="3">
    <source>
        <dbReference type="EMBL" id="KAK8887515.1"/>
    </source>
</evidence>
<evidence type="ECO:0000313" key="4">
    <source>
        <dbReference type="Proteomes" id="UP001470230"/>
    </source>
</evidence>
<dbReference type="InterPro" id="IPR036770">
    <property type="entry name" value="Ankyrin_rpt-contain_sf"/>
</dbReference>
<protein>
    <recommendedName>
        <fullName evidence="5">DUF3447 domain-containing protein</fullName>
    </recommendedName>
</protein>
<keyword evidence="4" id="KW-1185">Reference proteome</keyword>
<accession>A0ABR2K8U2</accession>
<evidence type="ECO:0000256" key="1">
    <source>
        <dbReference type="SAM" id="Coils"/>
    </source>
</evidence>
<keyword evidence="1" id="KW-0175">Coiled coil</keyword>
<dbReference type="PANTHER" id="PTHR24159">
    <property type="match status" value="1"/>
</dbReference>
<comment type="caution">
    <text evidence="3">The sequence shown here is derived from an EMBL/GenBank/DDBJ whole genome shotgun (WGS) entry which is preliminary data.</text>
</comment>
<reference evidence="3 4" key="1">
    <citation type="submission" date="2024-04" db="EMBL/GenBank/DDBJ databases">
        <title>Tritrichomonas musculus Genome.</title>
        <authorList>
            <person name="Alves-Ferreira E."/>
            <person name="Grigg M."/>
            <person name="Lorenzi H."/>
            <person name="Galac M."/>
        </authorList>
    </citation>
    <scope>NUCLEOTIDE SEQUENCE [LARGE SCALE GENOMIC DNA]</scope>
    <source>
        <strain evidence="3 4">EAF2021</strain>
    </source>
</reference>
<keyword evidence="2" id="KW-1133">Transmembrane helix</keyword>
<organism evidence="3 4">
    <name type="scientific">Tritrichomonas musculus</name>
    <dbReference type="NCBI Taxonomy" id="1915356"/>
    <lineage>
        <taxon>Eukaryota</taxon>
        <taxon>Metamonada</taxon>
        <taxon>Parabasalia</taxon>
        <taxon>Tritrichomonadida</taxon>
        <taxon>Tritrichomonadidae</taxon>
        <taxon>Tritrichomonas</taxon>
    </lineage>
</organism>
<dbReference type="EMBL" id="JAPFFF010000006">
    <property type="protein sequence ID" value="KAK8887515.1"/>
    <property type="molecule type" value="Genomic_DNA"/>
</dbReference>
<feature type="transmembrane region" description="Helical" evidence="2">
    <location>
        <begin position="370"/>
        <end position="392"/>
    </location>
</feature>
<name>A0ABR2K8U2_9EUKA</name>
<evidence type="ECO:0008006" key="5">
    <source>
        <dbReference type="Google" id="ProtNLM"/>
    </source>
</evidence>
<dbReference type="PANTHER" id="PTHR24159:SF5">
    <property type="entry name" value="ANK_REP_REGION DOMAIN-CONTAINING PROTEIN"/>
    <property type="match status" value="1"/>
</dbReference>
<sequence>MLEIKKYIEKKNDIQQNLIEFIDDDSNREFYLYQLNILLHDQQVTRDRYELISLVHLISRILDYHHRTPTFFTKIEQVILLFKSEIRKSLSNSQIFNIFKSNKRIILFLIEEGIIKPDKNIAKLLIQEEFFNSKYPIYFYNEFSNFFKENITDFKDDIEELNKDTNEYIQEKRKIGENHHHLSELIRNDSIEEFISFTNKTNLPLSTTIKPSIYETNLFLFQNTPTLIEYCVFFGSIQIFQYLILNNIEMTSSLWIYAIHGKNPEIIHILEENHVVPDDPTFKECLFESIKCHHNEITNYILNNLFRNHQDDELSIFSMAIEYNNYEFFPENLNNLFFLDELCKFDYVPIVNLLINRKNINSRIISKNKIFFLIKFLFNCLFLIELLMIFLIEFLT</sequence>
<keyword evidence="2" id="KW-0812">Transmembrane</keyword>
<dbReference type="Proteomes" id="UP001470230">
    <property type="component" value="Unassembled WGS sequence"/>
</dbReference>
<feature type="coiled-coil region" evidence="1">
    <location>
        <begin position="144"/>
        <end position="178"/>
    </location>
</feature>
<gene>
    <name evidence="3" type="ORF">M9Y10_038564</name>
</gene>
<proteinExistence type="predicted"/>